<dbReference type="GO" id="GO:0003941">
    <property type="term" value="F:L-serine ammonia-lyase activity"/>
    <property type="evidence" value="ECO:0007669"/>
    <property type="project" value="TreeGrafter"/>
</dbReference>
<dbReference type="GO" id="GO:0006567">
    <property type="term" value="P:L-threonine catabolic process"/>
    <property type="evidence" value="ECO:0007669"/>
    <property type="project" value="TreeGrafter"/>
</dbReference>
<dbReference type="FunFam" id="3.40.50.1100:FF:000007">
    <property type="entry name" value="L-threonine dehydratase catabolic TdcB"/>
    <property type="match status" value="1"/>
</dbReference>
<evidence type="ECO:0000256" key="1">
    <source>
        <dbReference type="ARBA" id="ARBA00001933"/>
    </source>
</evidence>
<keyword evidence="17" id="KW-1185">Reference proteome</keyword>
<dbReference type="GO" id="GO:0030378">
    <property type="term" value="F:serine racemase activity"/>
    <property type="evidence" value="ECO:0007669"/>
    <property type="project" value="UniProtKB-EC"/>
</dbReference>
<dbReference type="GO" id="GO:0006565">
    <property type="term" value="P:L-serine catabolic process"/>
    <property type="evidence" value="ECO:0007669"/>
    <property type="project" value="TreeGrafter"/>
</dbReference>
<dbReference type="EC" id="5.1.1.18" evidence="9"/>
<dbReference type="OrthoDB" id="271064at2759"/>
<dbReference type="GO" id="GO:0004794">
    <property type="term" value="F:threonine deaminase activity"/>
    <property type="evidence" value="ECO:0007669"/>
    <property type="project" value="TreeGrafter"/>
</dbReference>
<evidence type="ECO:0000256" key="7">
    <source>
        <dbReference type="ARBA" id="ARBA00051769"/>
    </source>
</evidence>
<evidence type="ECO:0000256" key="4">
    <source>
        <dbReference type="ARBA" id="ARBA00023239"/>
    </source>
</evidence>
<keyword evidence="3" id="KW-0663">Pyridoxal phosphate</keyword>
<feature type="domain" description="Tryptophan synthase beta chain-like PALP" evidence="15">
    <location>
        <begin position="76"/>
        <end position="351"/>
    </location>
</feature>
<gene>
    <name evidence="16" type="ORF">CUR178_08128</name>
</gene>
<dbReference type="GO" id="GO:0008721">
    <property type="term" value="F:D-serine ammonia-lyase activity"/>
    <property type="evidence" value="ECO:0007669"/>
    <property type="project" value="UniProtKB-EC"/>
</dbReference>
<evidence type="ECO:0000256" key="8">
    <source>
        <dbReference type="ARBA" id="ARBA00056426"/>
    </source>
</evidence>
<dbReference type="GO" id="GO:0009097">
    <property type="term" value="P:isoleucine biosynthetic process"/>
    <property type="evidence" value="ECO:0007669"/>
    <property type="project" value="TreeGrafter"/>
</dbReference>
<reference evidence="16 17" key="1">
    <citation type="submission" date="2021-02" db="EMBL/GenBank/DDBJ databases">
        <title>Leishmania (Mundinia) enrietti genome sequencing and assembly.</title>
        <authorList>
            <person name="Almutairi H."/>
            <person name="Gatherer D."/>
        </authorList>
    </citation>
    <scope>NUCLEOTIDE SEQUENCE [LARGE SCALE GENOMIC DNA]</scope>
    <source>
        <strain evidence="16">CUR178</strain>
    </source>
</reference>
<evidence type="ECO:0000313" key="16">
    <source>
        <dbReference type="EMBL" id="KAG5485156.1"/>
    </source>
</evidence>
<evidence type="ECO:0000256" key="9">
    <source>
        <dbReference type="ARBA" id="ARBA00066592"/>
    </source>
</evidence>
<evidence type="ECO:0000256" key="13">
    <source>
        <dbReference type="ARBA" id="ARBA00081761"/>
    </source>
</evidence>
<dbReference type="Proteomes" id="UP000674179">
    <property type="component" value="Chromosome 8"/>
</dbReference>
<keyword evidence="4" id="KW-0456">Lyase</keyword>
<comment type="caution">
    <text evidence="16">The sequence shown here is derived from an EMBL/GenBank/DDBJ whole genome shotgun (WGS) entry which is preliminary data.</text>
</comment>
<evidence type="ECO:0000256" key="6">
    <source>
        <dbReference type="ARBA" id="ARBA00050422"/>
    </source>
</evidence>
<accession>A0A836HVR2</accession>
<sequence>MKATPCAPPAASPENTTGAGHLAASAASSEAAIQTLEKPQPKRAASDPWLSIELARRRISRYLHPTILIQGRPIPGTEVTTYYKCDHMHCSGSFKERGGLNALLCLSGEKRSKGVIAASAGNHAQALAYHGGVLGIPVTVVMPVSSPIVKRENCKNFGARVVLHGKDFGSAKEEAMRLAKEKGYTYVNGFDDPEVIAGAGTCGLEILDQLPSVNVIVVPAGGGGLLAGIALAVKKMNPDVKVIGVESERCANVSRALKAGRPLYTPISAGGTVADGLAVDVVGTNTFAIIQRYVDSVITVPESYITRAILHMLEVEKMMVEGAGATALAAIMTGKLDAELKGKNVVTLVTGGNIDITLIGRVINQGLYASGRLHMFDVAISNRVGGLANFMRALAKTGASVKSVSQETPLVNDINVTTLHMEVETTNDEHWASVVAMMRESGFVLLPFSGQKYNDVDMSKL</sequence>
<evidence type="ECO:0000256" key="10">
    <source>
        <dbReference type="ARBA" id="ARBA00070760"/>
    </source>
</evidence>
<dbReference type="InterPro" id="IPR036052">
    <property type="entry name" value="TrpB-like_PALP_sf"/>
</dbReference>
<dbReference type="PANTHER" id="PTHR48078:SF19">
    <property type="entry name" value="ACT DOMAIN-CONTAINING PROTEIN"/>
    <property type="match status" value="1"/>
</dbReference>
<comment type="similarity">
    <text evidence="2">Belongs to the serine/threonine dehydratase family.</text>
</comment>
<dbReference type="FunFam" id="3.40.50.1100:FF:000041">
    <property type="entry name" value="Threonine ammonia-lyase, variant"/>
    <property type="match status" value="1"/>
</dbReference>
<proteinExistence type="inferred from homology"/>
<dbReference type="Pfam" id="PF00291">
    <property type="entry name" value="PALP"/>
    <property type="match status" value="1"/>
</dbReference>
<organism evidence="16 17">
    <name type="scientific">Leishmania enriettii</name>
    <dbReference type="NCBI Taxonomy" id="5663"/>
    <lineage>
        <taxon>Eukaryota</taxon>
        <taxon>Discoba</taxon>
        <taxon>Euglenozoa</taxon>
        <taxon>Kinetoplastea</taxon>
        <taxon>Metakinetoplastina</taxon>
        <taxon>Trypanosomatida</taxon>
        <taxon>Trypanosomatidae</taxon>
        <taxon>Leishmaniinae</taxon>
        <taxon>Leishmania</taxon>
    </lineage>
</organism>
<dbReference type="KEGG" id="lenr:94175271"/>
<dbReference type="AlphaFoldDB" id="A0A836HVR2"/>
<evidence type="ECO:0000259" key="15">
    <source>
        <dbReference type="Pfam" id="PF00291"/>
    </source>
</evidence>
<protein>
    <recommendedName>
        <fullName evidence="10">Serine racemase</fullName>
        <ecNumber evidence="9">5.1.1.18</ecNumber>
    </recommendedName>
    <alternativeName>
        <fullName evidence="11">D-serine ammonia-lyase</fullName>
    </alternativeName>
    <alternativeName>
        <fullName evidence="13">D-serine dehydratase</fullName>
    </alternativeName>
    <alternativeName>
        <fullName evidence="12">L-serine ammonia-lyase</fullName>
    </alternativeName>
    <alternativeName>
        <fullName evidence="5">L-serine dehydratase</fullName>
    </alternativeName>
</protein>
<dbReference type="PANTHER" id="PTHR48078">
    <property type="entry name" value="THREONINE DEHYDRATASE, MITOCHONDRIAL-RELATED"/>
    <property type="match status" value="1"/>
</dbReference>
<evidence type="ECO:0000256" key="5">
    <source>
        <dbReference type="ARBA" id="ARBA00031418"/>
    </source>
</evidence>
<evidence type="ECO:0000256" key="14">
    <source>
        <dbReference type="SAM" id="MobiDB-lite"/>
    </source>
</evidence>
<feature type="region of interest" description="Disordered" evidence="14">
    <location>
        <begin position="1"/>
        <end position="24"/>
    </location>
</feature>
<evidence type="ECO:0000256" key="12">
    <source>
        <dbReference type="ARBA" id="ARBA00081060"/>
    </source>
</evidence>
<dbReference type="GeneID" id="94175271"/>
<dbReference type="InterPro" id="IPR001926">
    <property type="entry name" value="TrpB-like_PALP"/>
</dbReference>
<evidence type="ECO:0000256" key="11">
    <source>
        <dbReference type="ARBA" id="ARBA00076108"/>
    </source>
</evidence>
<evidence type="ECO:0000256" key="3">
    <source>
        <dbReference type="ARBA" id="ARBA00022898"/>
    </source>
</evidence>
<name>A0A836HVR2_LEIEN</name>
<dbReference type="GO" id="GO:0005524">
    <property type="term" value="F:ATP binding"/>
    <property type="evidence" value="ECO:0007669"/>
    <property type="project" value="UniProtKB-ARBA"/>
</dbReference>
<dbReference type="SUPFAM" id="SSF53686">
    <property type="entry name" value="Tryptophan synthase beta subunit-like PLP-dependent enzymes"/>
    <property type="match status" value="1"/>
</dbReference>
<comment type="catalytic activity">
    <reaction evidence="6">
        <text>D-serine = pyruvate + NH4(+)</text>
        <dbReference type="Rhea" id="RHEA:13977"/>
        <dbReference type="ChEBI" id="CHEBI:15361"/>
        <dbReference type="ChEBI" id="CHEBI:28938"/>
        <dbReference type="ChEBI" id="CHEBI:35247"/>
        <dbReference type="EC" id="4.3.1.18"/>
    </reaction>
</comment>
<dbReference type="EMBL" id="JAFHKP010000008">
    <property type="protein sequence ID" value="KAG5485156.1"/>
    <property type="molecule type" value="Genomic_DNA"/>
</dbReference>
<feature type="compositionally biased region" description="Pro residues" evidence="14">
    <location>
        <begin position="1"/>
        <end position="11"/>
    </location>
</feature>
<evidence type="ECO:0000256" key="2">
    <source>
        <dbReference type="ARBA" id="ARBA00010869"/>
    </source>
</evidence>
<dbReference type="CDD" id="cd01562">
    <property type="entry name" value="Thr-dehyd"/>
    <property type="match status" value="1"/>
</dbReference>
<dbReference type="InterPro" id="IPR050147">
    <property type="entry name" value="Ser/Thr_Dehydratase"/>
</dbReference>
<evidence type="ECO:0000313" key="17">
    <source>
        <dbReference type="Proteomes" id="UP000674179"/>
    </source>
</evidence>
<comment type="cofactor">
    <cofactor evidence="1">
        <name>pyridoxal 5'-phosphate</name>
        <dbReference type="ChEBI" id="CHEBI:597326"/>
    </cofactor>
</comment>
<comment type="catalytic activity">
    <reaction evidence="7">
        <text>L-serine = D-serine</text>
        <dbReference type="Rhea" id="RHEA:10980"/>
        <dbReference type="ChEBI" id="CHEBI:33384"/>
        <dbReference type="ChEBI" id="CHEBI:35247"/>
        <dbReference type="EC" id="5.1.1.18"/>
    </reaction>
</comment>
<dbReference type="RefSeq" id="XP_067695420.1">
    <property type="nucleotide sequence ID" value="XM_067839761.1"/>
</dbReference>
<dbReference type="Gene3D" id="3.40.50.1100">
    <property type="match status" value="2"/>
</dbReference>
<dbReference type="GO" id="GO:0030170">
    <property type="term" value="F:pyridoxal phosphate binding"/>
    <property type="evidence" value="ECO:0007669"/>
    <property type="project" value="UniProtKB-ARBA"/>
</dbReference>
<comment type="function">
    <text evidence="8">Catalyzes the synthesis of D-serine from L-serine. D-serine is a key coagonist with glutamate at NMDA receptors. Has dehydratase activity towards both L-serine and D-serine.</text>
</comment>